<evidence type="ECO:0000259" key="1">
    <source>
        <dbReference type="PROSITE" id="PS51186"/>
    </source>
</evidence>
<keyword evidence="2" id="KW-0808">Transferase</keyword>
<dbReference type="InterPro" id="IPR016181">
    <property type="entry name" value="Acyl_CoA_acyltransferase"/>
</dbReference>
<gene>
    <name evidence="2" type="ORF">E4099_29350</name>
</gene>
<dbReference type="CDD" id="cd04301">
    <property type="entry name" value="NAT_SF"/>
    <property type="match status" value="1"/>
</dbReference>
<dbReference type="GO" id="GO:0016747">
    <property type="term" value="F:acyltransferase activity, transferring groups other than amino-acyl groups"/>
    <property type="evidence" value="ECO:0007669"/>
    <property type="project" value="InterPro"/>
</dbReference>
<dbReference type="Pfam" id="PF00583">
    <property type="entry name" value="Acetyltransf_1"/>
    <property type="match status" value="1"/>
</dbReference>
<protein>
    <submittedName>
        <fullName evidence="2">GNAT family N-acetyltransferase</fullName>
    </submittedName>
</protein>
<comment type="caution">
    <text evidence="2">The sequence shown here is derived from an EMBL/GenBank/DDBJ whole genome shotgun (WGS) entry which is preliminary data.</text>
</comment>
<accession>A0A4Z0G5A6</accession>
<proteinExistence type="predicted"/>
<dbReference type="OrthoDB" id="3572254at2"/>
<dbReference type="SUPFAM" id="SSF55729">
    <property type="entry name" value="Acyl-CoA N-acyltransferases (Nat)"/>
    <property type="match status" value="1"/>
</dbReference>
<evidence type="ECO:0000313" key="3">
    <source>
        <dbReference type="Proteomes" id="UP000297948"/>
    </source>
</evidence>
<dbReference type="PROSITE" id="PS51186">
    <property type="entry name" value="GNAT"/>
    <property type="match status" value="1"/>
</dbReference>
<keyword evidence="3" id="KW-1185">Reference proteome</keyword>
<evidence type="ECO:0000313" key="2">
    <source>
        <dbReference type="EMBL" id="TGA89140.1"/>
    </source>
</evidence>
<dbReference type="InterPro" id="IPR000182">
    <property type="entry name" value="GNAT_dom"/>
</dbReference>
<feature type="domain" description="N-acetyltransferase" evidence="1">
    <location>
        <begin position="6"/>
        <end position="172"/>
    </location>
</feature>
<name>A0A4Z0G5A6_9ACTN</name>
<dbReference type="RefSeq" id="WP_135342146.1">
    <property type="nucleotide sequence ID" value="NZ_JBHLTX010000036.1"/>
</dbReference>
<sequence length="172" mass="18534">MTLTFVRDPELTPALEEEIVRLWTDATNGGGAVGLVPPVTAEDVRPLAEGQAAGVRAGTQRLLAAYEGGALAGVAYLKRNLDPLCEHWATVVCVMVRPELQGGGRGARLVREIVKMGRELGFRGLRLSARGGHGLEHFYARAGFKEVGRMPEGVHAGGGDYRDEIMMWLQLA</sequence>
<dbReference type="AlphaFoldDB" id="A0A4Z0G5A6"/>
<dbReference type="Proteomes" id="UP000297948">
    <property type="component" value="Unassembled WGS sequence"/>
</dbReference>
<dbReference type="Gene3D" id="3.40.630.30">
    <property type="match status" value="1"/>
</dbReference>
<dbReference type="EMBL" id="SRID01000470">
    <property type="protein sequence ID" value="TGA89140.1"/>
    <property type="molecule type" value="Genomic_DNA"/>
</dbReference>
<organism evidence="2 3">
    <name type="scientific">Streptomyces palmae</name>
    <dbReference type="NCBI Taxonomy" id="1701085"/>
    <lineage>
        <taxon>Bacteria</taxon>
        <taxon>Bacillati</taxon>
        <taxon>Actinomycetota</taxon>
        <taxon>Actinomycetes</taxon>
        <taxon>Kitasatosporales</taxon>
        <taxon>Streptomycetaceae</taxon>
        <taxon>Streptomyces</taxon>
    </lineage>
</organism>
<reference evidence="2 3" key="1">
    <citation type="submission" date="2019-03" db="EMBL/GenBank/DDBJ databases">
        <authorList>
            <person name="Gonzalez-Pimentel J.L."/>
        </authorList>
    </citation>
    <scope>NUCLEOTIDE SEQUENCE [LARGE SCALE GENOMIC DNA]</scope>
    <source>
        <strain evidence="2 3">JCM 31289</strain>
    </source>
</reference>